<gene>
    <name evidence="1" type="ORF">BpHYR1_032273</name>
</gene>
<dbReference type="Proteomes" id="UP000276133">
    <property type="component" value="Unassembled WGS sequence"/>
</dbReference>
<dbReference type="EMBL" id="REGN01001039">
    <property type="protein sequence ID" value="RNA37474.1"/>
    <property type="molecule type" value="Genomic_DNA"/>
</dbReference>
<evidence type="ECO:0000313" key="2">
    <source>
        <dbReference type="Proteomes" id="UP000276133"/>
    </source>
</evidence>
<evidence type="ECO:0000313" key="1">
    <source>
        <dbReference type="EMBL" id="RNA37474.1"/>
    </source>
</evidence>
<reference evidence="1 2" key="1">
    <citation type="journal article" date="2018" name="Sci. Rep.">
        <title>Genomic signatures of local adaptation to the degree of environmental predictability in rotifers.</title>
        <authorList>
            <person name="Franch-Gras L."/>
            <person name="Hahn C."/>
            <person name="Garcia-Roger E.M."/>
            <person name="Carmona M.J."/>
            <person name="Serra M."/>
            <person name="Gomez A."/>
        </authorList>
    </citation>
    <scope>NUCLEOTIDE SEQUENCE [LARGE SCALE GENOMIC DNA]</scope>
    <source>
        <strain evidence="1">HYR1</strain>
    </source>
</reference>
<protein>
    <submittedName>
        <fullName evidence="1">Uncharacterized protein</fullName>
    </submittedName>
</protein>
<accession>A0A3M7SNR0</accession>
<organism evidence="1 2">
    <name type="scientific">Brachionus plicatilis</name>
    <name type="common">Marine rotifer</name>
    <name type="synonym">Brachionus muelleri</name>
    <dbReference type="NCBI Taxonomy" id="10195"/>
    <lineage>
        <taxon>Eukaryota</taxon>
        <taxon>Metazoa</taxon>
        <taxon>Spiralia</taxon>
        <taxon>Gnathifera</taxon>
        <taxon>Rotifera</taxon>
        <taxon>Eurotatoria</taxon>
        <taxon>Monogononta</taxon>
        <taxon>Pseudotrocha</taxon>
        <taxon>Ploima</taxon>
        <taxon>Brachionidae</taxon>
        <taxon>Brachionus</taxon>
    </lineage>
</organism>
<proteinExistence type="predicted"/>
<comment type="caution">
    <text evidence="1">The sequence shown here is derived from an EMBL/GenBank/DDBJ whole genome shotgun (WGS) entry which is preliminary data.</text>
</comment>
<keyword evidence="2" id="KW-1185">Reference proteome</keyword>
<sequence length="59" mass="6944">MKTVLIVSIEIIILSIDRLKEYLLTIRNIFPFKMFILKDSKSINAQISQYDSYNNYSVV</sequence>
<name>A0A3M7SNR0_BRAPC</name>
<dbReference type="AlphaFoldDB" id="A0A3M7SNR0"/>